<reference evidence="2" key="1">
    <citation type="submission" date="2021-01" db="EMBL/GenBank/DDBJ databases">
        <title>Chromosome-level genome assembly of a human fungal pathogen reveals clustering of transcriptionally co-regulated genes.</title>
        <authorList>
            <person name="Voorhies M."/>
            <person name="Cohen S."/>
            <person name="Shea T.P."/>
            <person name="Petrus S."/>
            <person name="Munoz J.F."/>
            <person name="Poplawski S."/>
            <person name="Goldman W.E."/>
            <person name="Michael T."/>
            <person name="Cuomo C.A."/>
            <person name="Sil A."/>
            <person name="Beyhan S."/>
        </authorList>
    </citation>
    <scope>NUCLEOTIDE SEQUENCE</scope>
    <source>
        <strain evidence="2">WU24</strain>
    </source>
</reference>
<evidence type="ECO:0000313" key="2">
    <source>
        <dbReference type="EMBL" id="QSS66006.1"/>
    </source>
</evidence>
<keyword evidence="1" id="KW-1133">Transmembrane helix</keyword>
<dbReference type="VEuPathDB" id="FungiDB:I7I51_06857"/>
<dbReference type="EMBL" id="CP069115">
    <property type="protein sequence ID" value="QSS66006.1"/>
    <property type="molecule type" value="Genomic_DNA"/>
</dbReference>
<keyword evidence="1" id="KW-0812">Transmembrane</keyword>
<sequence>MQKCRNATLCPGCRDEESRPSVRRGARYFARKVYAMSPELFTLCSLSYTISGLPKIPPGTFYDQLEQWWAPKPPRESLSEVTSTLCQDLSRIEGESLGSSAILSADESRSTSLPLVTHSSLPLAAQPGILGNVPLAGERNGILDMIFLFIGLHLSFVADLLGILLRRCRGSHRAAGWMVMAHSAQ</sequence>
<feature type="transmembrane region" description="Helical" evidence="1">
    <location>
        <begin position="145"/>
        <end position="165"/>
    </location>
</feature>
<keyword evidence="1" id="KW-0472">Membrane</keyword>
<organism evidence="2 3">
    <name type="scientific">Ajellomyces capsulatus</name>
    <name type="common">Darling's disease fungus</name>
    <name type="synonym">Histoplasma capsulatum</name>
    <dbReference type="NCBI Taxonomy" id="5037"/>
    <lineage>
        <taxon>Eukaryota</taxon>
        <taxon>Fungi</taxon>
        <taxon>Dikarya</taxon>
        <taxon>Ascomycota</taxon>
        <taxon>Pezizomycotina</taxon>
        <taxon>Eurotiomycetes</taxon>
        <taxon>Eurotiomycetidae</taxon>
        <taxon>Onygenales</taxon>
        <taxon>Ajellomycetaceae</taxon>
        <taxon>Histoplasma</taxon>
    </lineage>
</organism>
<dbReference type="OrthoDB" id="4510839at2759"/>
<accession>A0A8A1MHQ1</accession>
<dbReference type="AlphaFoldDB" id="A0A8A1MHQ1"/>
<name>A0A8A1MHQ1_AJECA</name>
<gene>
    <name evidence="2" type="ORF">I7I51_06857</name>
</gene>
<proteinExistence type="predicted"/>
<evidence type="ECO:0000313" key="3">
    <source>
        <dbReference type="Proteomes" id="UP000663671"/>
    </source>
</evidence>
<evidence type="ECO:0000256" key="1">
    <source>
        <dbReference type="SAM" id="Phobius"/>
    </source>
</evidence>
<protein>
    <submittedName>
        <fullName evidence="2">Uncharacterized protein</fullName>
    </submittedName>
</protein>
<dbReference type="Proteomes" id="UP000663671">
    <property type="component" value="Chromosome 3"/>
</dbReference>